<comment type="caution">
    <text evidence="1">The sequence shown here is derived from an EMBL/GenBank/DDBJ whole genome shotgun (WGS) entry which is preliminary data.</text>
</comment>
<name>A0ACC2S2Y4_9FUNG</name>
<protein>
    <submittedName>
        <fullName evidence="1">Uncharacterized protein</fullName>
    </submittedName>
</protein>
<accession>A0ACC2S2Y4</accession>
<evidence type="ECO:0000313" key="1">
    <source>
        <dbReference type="EMBL" id="KAJ9056650.1"/>
    </source>
</evidence>
<evidence type="ECO:0000313" key="2">
    <source>
        <dbReference type="Proteomes" id="UP001165960"/>
    </source>
</evidence>
<proteinExistence type="predicted"/>
<dbReference type="EMBL" id="QTSX02005895">
    <property type="protein sequence ID" value="KAJ9056650.1"/>
    <property type="molecule type" value="Genomic_DNA"/>
</dbReference>
<gene>
    <name evidence="1" type="ORF">DSO57_1030786</name>
</gene>
<sequence>MKQISDPTSTITYISSPFPTTGSLARPPTPQVADSRDTRGSANQSRASGGPIYPNAPQKRINPFLSDT</sequence>
<reference evidence="1" key="1">
    <citation type="submission" date="2022-04" db="EMBL/GenBank/DDBJ databases">
        <title>Genome of the entomopathogenic fungus Entomophthora muscae.</title>
        <authorList>
            <person name="Elya C."/>
            <person name="Lovett B.R."/>
            <person name="Lee E."/>
            <person name="Macias A.M."/>
            <person name="Hajek A.E."/>
            <person name="De Bivort B.L."/>
            <person name="Kasson M.T."/>
            <person name="De Fine Licht H.H."/>
            <person name="Stajich J.E."/>
        </authorList>
    </citation>
    <scope>NUCLEOTIDE SEQUENCE</scope>
    <source>
        <strain evidence="1">Berkeley</strain>
    </source>
</reference>
<organism evidence="1 2">
    <name type="scientific">Entomophthora muscae</name>
    <dbReference type="NCBI Taxonomy" id="34485"/>
    <lineage>
        <taxon>Eukaryota</taxon>
        <taxon>Fungi</taxon>
        <taxon>Fungi incertae sedis</taxon>
        <taxon>Zoopagomycota</taxon>
        <taxon>Entomophthoromycotina</taxon>
        <taxon>Entomophthoromycetes</taxon>
        <taxon>Entomophthorales</taxon>
        <taxon>Entomophthoraceae</taxon>
        <taxon>Entomophthora</taxon>
    </lineage>
</organism>
<dbReference type="Proteomes" id="UP001165960">
    <property type="component" value="Unassembled WGS sequence"/>
</dbReference>
<keyword evidence="2" id="KW-1185">Reference proteome</keyword>